<evidence type="ECO:0000313" key="2">
    <source>
        <dbReference type="Proteomes" id="UP000058012"/>
    </source>
</evidence>
<keyword evidence="2" id="KW-1185">Reference proteome</keyword>
<dbReference type="AlphaFoldDB" id="A0A124JWS3"/>
<dbReference type="Gene3D" id="3.30.2000.30">
    <property type="match status" value="1"/>
</dbReference>
<evidence type="ECO:0008006" key="3">
    <source>
        <dbReference type="Google" id="ProtNLM"/>
    </source>
</evidence>
<dbReference type="EMBL" id="LLZS01000001">
    <property type="protein sequence ID" value="KUR73640.1"/>
    <property type="molecule type" value="Genomic_DNA"/>
</dbReference>
<reference evidence="1 2" key="1">
    <citation type="submission" date="2015-10" db="EMBL/GenBank/DDBJ databases">
        <title>Draft genome sequence of Novosphingobium fuchskuhlense DSM 25065 isolated from a surface water sample of the southwest basin of Lake Grosse Fuchskuhle.</title>
        <authorList>
            <person name="Ruckert C."/>
            <person name="Winkler A."/>
            <person name="Glaeser J."/>
            <person name="Grossart H.-P."/>
            <person name="Kalinowski J."/>
            <person name="Glaeser S."/>
        </authorList>
    </citation>
    <scope>NUCLEOTIDE SEQUENCE [LARGE SCALE GENOMIC DNA]</scope>
    <source>
        <strain evidence="1 2">FNE08-7</strain>
    </source>
</reference>
<evidence type="ECO:0000313" key="1">
    <source>
        <dbReference type="EMBL" id="KUR73640.1"/>
    </source>
</evidence>
<accession>A0A124JWS3</accession>
<dbReference type="Pfam" id="PF11367">
    <property type="entry name" value="Tail_completion_gp17"/>
    <property type="match status" value="1"/>
</dbReference>
<dbReference type="InterPro" id="IPR021508">
    <property type="entry name" value="Gp17-like"/>
</dbReference>
<sequence>MELAFRAVVVSWLAADATLAAGLNAIVEEAPIRTALPWLALTASASTDWSTKSGRGREIRVALELNYRGYEQVAEAGLISAIEARMESLPADQSAAGFQIASLNFLKARAEQRGEALRSLVLEYRARVLAA</sequence>
<organism evidence="1 2">
    <name type="scientific">Novosphingobium fuchskuhlense</name>
    <dbReference type="NCBI Taxonomy" id="1117702"/>
    <lineage>
        <taxon>Bacteria</taxon>
        <taxon>Pseudomonadati</taxon>
        <taxon>Pseudomonadota</taxon>
        <taxon>Alphaproteobacteria</taxon>
        <taxon>Sphingomonadales</taxon>
        <taxon>Sphingomonadaceae</taxon>
        <taxon>Novosphingobium</taxon>
    </lineage>
</organism>
<dbReference type="RefSeq" id="WP_067906156.1">
    <property type="nucleotide sequence ID" value="NZ_KQ954244.1"/>
</dbReference>
<name>A0A124JWS3_9SPHN</name>
<protein>
    <recommendedName>
        <fullName evidence="3">DUF3168 domain-containing protein</fullName>
    </recommendedName>
</protein>
<dbReference type="InterPro" id="IPR053745">
    <property type="entry name" value="Viral_Tail_Comp_sf"/>
</dbReference>
<proteinExistence type="predicted"/>
<dbReference type="OrthoDB" id="7450850at2"/>
<comment type="caution">
    <text evidence="1">The sequence shown here is derived from an EMBL/GenBank/DDBJ whole genome shotgun (WGS) entry which is preliminary data.</text>
</comment>
<gene>
    <name evidence="1" type="ORF">AQZ52_01330</name>
</gene>
<dbReference type="Proteomes" id="UP000058012">
    <property type="component" value="Unassembled WGS sequence"/>
</dbReference>
<dbReference type="STRING" id="1117702.AQZ52_01330"/>